<keyword evidence="2" id="KW-1185">Reference proteome</keyword>
<proteinExistence type="predicted"/>
<evidence type="ECO:0000313" key="2">
    <source>
        <dbReference type="Proteomes" id="UP001375743"/>
    </source>
</evidence>
<gene>
    <name evidence="1" type="ORF">U1T56_08680</name>
</gene>
<sequence length="113" mass="11877">MGCADAVDADAADPGKRIRELTAAVAAARQRLDAGQAVDLSPLRHLLADLPAPAPDGAAKAPEAVRALLGLLDELMLLAQVAERERSLSLQQLRALVRHRRADAAYAVPGSRP</sequence>
<organism evidence="1 2">
    <name type="scientific">Benzoatithermus flavus</name>
    <dbReference type="NCBI Taxonomy" id="3108223"/>
    <lineage>
        <taxon>Bacteria</taxon>
        <taxon>Pseudomonadati</taxon>
        <taxon>Pseudomonadota</taxon>
        <taxon>Alphaproteobacteria</taxon>
        <taxon>Geminicoccales</taxon>
        <taxon>Geminicoccaceae</taxon>
        <taxon>Benzoatithermus</taxon>
    </lineage>
</organism>
<name>A0ABU8XPT2_9PROT</name>
<protein>
    <submittedName>
        <fullName evidence="1">Uncharacterized protein</fullName>
    </submittedName>
</protein>
<evidence type="ECO:0000313" key="1">
    <source>
        <dbReference type="EMBL" id="MEK0083226.1"/>
    </source>
</evidence>
<reference evidence="1 2" key="1">
    <citation type="submission" date="2024-01" db="EMBL/GenBank/DDBJ databases">
        <title>Multi-omics insights into the function and evolution of sodium benzoate biodegradation pathways in Benzoatithermus flavus gen. nov., sp. nov. from hot spring.</title>
        <authorList>
            <person name="Hu C.-J."/>
            <person name="Li W.-J."/>
        </authorList>
    </citation>
    <scope>NUCLEOTIDE SEQUENCE [LARGE SCALE GENOMIC DNA]</scope>
    <source>
        <strain evidence="1 2">SYSU G07066</strain>
    </source>
</reference>
<accession>A0ABU8XPT2</accession>
<dbReference type="EMBL" id="JBBLZC010000007">
    <property type="protein sequence ID" value="MEK0083226.1"/>
    <property type="molecule type" value="Genomic_DNA"/>
</dbReference>
<dbReference type="Proteomes" id="UP001375743">
    <property type="component" value="Unassembled WGS sequence"/>
</dbReference>
<comment type="caution">
    <text evidence="1">The sequence shown here is derived from an EMBL/GenBank/DDBJ whole genome shotgun (WGS) entry which is preliminary data.</text>
</comment>
<dbReference type="RefSeq" id="WP_418159074.1">
    <property type="nucleotide sequence ID" value="NZ_JBBLZC010000007.1"/>
</dbReference>